<comment type="caution">
    <text evidence="4">The sequence shown here is derived from an EMBL/GenBank/DDBJ whole genome shotgun (WGS) entry which is preliminary data.</text>
</comment>
<evidence type="ECO:0000256" key="1">
    <source>
        <dbReference type="SAM" id="Coils"/>
    </source>
</evidence>
<dbReference type="GO" id="GO:0035371">
    <property type="term" value="C:microtubule plus-end"/>
    <property type="evidence" value="ECO:0007669"/>
    <property type="project" value="TreeGrafter"/>
</dbReference>
<accession>A0A9D3T645</accession>
<feature type="compositionally biased region" description="Polar residues" evidence="2">
    <location>
        <begin position="405"/>
        <end position="425"/>
    </location>
</feature>
<feature type="compositionally biased region" description="Low complexity" evidence="2">
    <location>
        <begin position="324"/>
        <end position="338"/>
    </location>
</feature>
<feature type="compositionally biased region" description="Low complexity" evidence="2">
    <location>
        <begin position="1036"/>
        <end position="1050"/>
    </location>
</feature>
<dbReference type="GO" id="GO:0001578">
    <property type="term" value="P:microtubule bundle formation"/>
    <property type="evidence" value="ECO:0007669"/>
    <property type="project" value="TreeGrafter"/>
</dbReference>
<feature type="compositionally biased region" description="Polar residues" evidence="2">
    <location>
        <begin position="1013"/>
        <end position="1035"/>
    </location>
</feature>
<evidence type="ECO:0000313" key="5">
    <source>
        <dbReference type="Proteomes" id="UP001046870"/>
    </source>
</evidence>
<dbReference type="EMBL" id="JAFDVH010000008">
    <property type="protein sequence ID" value="KAG7471933.1"/>
    <property type="molecule type" value="Genomic_DNA"/>
</dbReference>
<dbReference type="Pfam" id="PF15246">
    <property type="entry name" value="NCKAP5"/>
    <property type="match status" value="1"/>
</dbReference>
<evidence type="ECO:0000259" key="3">
    <source>
        <dbReference type="Pfam" id="PF15246"/>
    </source>
</evidence>
<feature type="domain" description="Nck-associated protein 5 C-terminal" evidence="3">
    <location>
        <begin position="1112"/>
        <end position="1408"/>
    </location>
</feature>
<feature type="compositionally biased region" description="Basic and acidic residues" evidence="2">
    <location>
        <begin position="1534"/>
        <end position="1549"/>
    </location>
</feature>
<dbReference type="PANTHER" id="PTHR21740:SF3">
    <property type="entry name" value="NCK-ASSOCIATED PROTEIN 5-LIKE"/>
    <property type="match status" value="1"/>
</dbReference>
<feature type="compositionally biased region" description="Basic and acidic residues" evidence="2">
    <location>
        <begin position="1400"/>
        <end position="1419"/>
    </location>
</feature>
<evidence type="ECO:0000313" key="4">
    <source>
        <dbReference type="EMBL" id="KAG7471933.1"/>
    </source>
</evidence>
<dbReference type="OrthoDB" id="8930856at2759"/>
<feature type="compositionally biased region" description="Polar residues" evidence="2">
    <location>
        <begin position="341"/>
        <end position="356"/>
    </location>
</feature>
<feature type="compositionally biased region" description="Basic and acidic residues" evidence="2">
    <location>
        <begin position="890"/>
        <end position="931"/>
    </location>
</feature>
<organism evidence="4 5">
    <name type="scientific">Megalops atlanticus</name>
    <name type="common">Tarpon</name>
    <name type="synonym">Clupea gigantea</name>
    <dbReference type="NCBI Taxonomy" id="7932"/>
    <lineage>
        <taxon>Eukaryota</taxon>
        <taxon>Metazoa</taxon>
        <taxon>Chordata</taxon>
        <taxon>Craniata</taxon>
        <taxon>Vertebrata</taxon>
        <taxon>Euteleostomi</taxon>
        <taxon>Actinopterygii</taxon>
        <taxon>Neopterygii</taxon>
        <taxon>Teleostei</taxon>
        <taxon>Elopiformes</taxon>
        <taxon>Megalopidae</taxon>
        <taxon>Megalops</taxon>
    </lineage>
</organism>
<evidence type="ECO:0000256" key="2">
    <source>
        <dbReference type="SAM" id="MobiDB-lite"/>
    </source>
</evidence>
<protein>
    <recommendedName>
        <fullName evidence="3">Nck-associated protein 5 C-terminal domain-containing protein</fullName>
    </recommendedName>
</protein>
<feature type="region of interest" description="Disordered" evidence="2">
    <location>
        <begin position="323"/>
        <end position="368"/>
    </location>
</feature>
<feature type="region of interest" description="Disordered" evidence="2">
    <location>
        <begin position="1481"/>
        <end position="1580"/>
    </location>
</feature>
<keyword evidence="1" id="KW-0175">Coiled coil</keyword>
<feature type="coiled-coil region" evidence="1">
    <location>
        <begin position="41"/>
        <end position="114"/>
    </location>
</feature>
<feature type="compositionally biased region" description="Basic and acidic residues" evidence="2">
    <location>
        <begin position="1056"/>
        <end position="1075"/>
    </location>
</feature>
<dbReference type="InterPro" id="IPR032769">
    <property type="entry name" value="NCKAP5_C"/>
</dbReference>
<feature type="coiled-coil region" evidence="1">
    <location>
        <begin position="1197"/>
        <end position="1224"/>
    </location>
</feature>
<feature type="region of interest" description="Disordered" evidence="2">
    <location>
        <begin position="125"/>
        <end position="184"/>
    </location>
</feature>
<feature type="compositionally biased region" description="Basic and acidic residues" evidence="2">
    <location>
        <begin position="859"/>
        <end position="872"/>
    </location>
</feature>
<name>A0A9D3T645_MEGAT</name>
<feature type="region of interest" description="Disordered" evidence="2">
    <location>
        <begin position="1358"/>
        <end position="1466"/>
    </location>
</feature>
<dbReference type="Proteomes" id="UP001046870">
    <property type="component" value="Chromosome 8"/>
</dbReference>
<keyword evidence="5" id="KW-1185">Reference proteome</keyword>
<feature type="region of interest" description="Disordered" evidence="2">
    <location>
        <begin position="383"/>
        <end position="425"/>
    </location>
</feature>
<dbReference type="GO" id="GO:0007019">
    <property type="term" value="P:microtubule depolymerization"/>
    <property type="evidence" value="ECO:0007669"/>
    <property type="project" value="TreeGrafter"/>
</dbReference>
<feature type="compositionally biased region" description="Polar residues" evidence="2">
    <location>
        <begin position="826"/>
        <end position="840"/>
    </location>
</feature>
<feature type="region of interest" description="Disordered" evidence="2">
    <location>
        <begin position="614"/>
        <end position="699"/>
    </location>
</feature>
<dbReference type="PANTHER" id="PTHR21740">
    <property type="entry name" value="NCK-ASSOCIATED PROTEIN 5"/>
    <property type="match status" value="1"/>
</dbReference>
<feature type="compositionally biased region" description="Low complexity" evidence="2">
    <location>
        <begin position="1564"/>
        <end position="1580"/>
    </location>
</feature>
<gene>
    <name evidence="4" type="ORF">MATL_G00103210</name>
</gene>
<dbReference type="InterPro" id="IPR026163">
    <property type="entry name" value="Nckap5l"/>
</dbReference>
<feature type="region of interest" description="Disordered" evidence="2">
    <location>
        <begin position="803"/>
        <end position="1112"/>
    </location>
</feature>
<feature type="compositionally biased region" description="Polar residues" evidence="2">
    <location>
        <begin position="1432"/>
        <end position="1441"/>
    </location>
</feature>
<proteinExistence type="predicted"/>
<sequence>MRMTELFIGEPISQVIMMSEEAELRDCDEAFESEEGEVEPYLEEGESSRELLERLRELEAENSALALANESQREAYERCLDEVANHVVQALLNQKDLREECIKLKMRVFDLERQNRTLSELFHQKMHNQPGPSPQMQTGPVPDSTHATPPTGADRPAESPCDTPIKSTGEHTKNGTPGTQGPAASMEALSPFFKKKAHILEVLRKLEETDPLKFHPSSGLSSYCDFSQSLVPAETGLAPVSFPPQHEAVHQPHCRHSCSDSDVHEYTNGKGAGPDDRRPCQESCQSCLILSQKNLDSLLKCNLICGTSQPAVVGNLDGLEWPEAKGASGQSADSQSDATPAGSTSQPRAHSTSVGECTSPAEHRHKEPEDLLQLGGAGSYIYSHIKDTDQNGPTTGVSEAPPQLGESQNAAHQPQETVSDTPFSTTVPVQCKLPLRDADALPLKEDMKHMSAVALQSLNKGPVMETTEECYFKVATEVANVKNSLYAATSNLPVPVRADSPQIAYCEQETKEQICNGLYFSSNESCMSKKVAVESYSPAAPPEKGTVAQLPPAGKGKLVLSPTSPSCLSEVKASPISSPSRLLKFLKIPSIGERGQGSNPLRLSPQLTRSSKIPCRNNYEVYHSPAAARKATTTERDRQPTPSKMDPYPATHSAPTSPPKPEGTCSPPAKEISYSSHSAPKASRSAKLTPSAQPPKGFQKVPLYENVSDLSVSCPVEGDEAPQFLERLKASHLVPYPKNEDALQEKRPSSLEAGLLGPDLKQHDLLLATDCSRGPASADHDAYTESDGWYQLHSHHSLPDSAAIHKAQSSCNHPSTADRQHDPGASDTTLPSSELSQSLAITKGGDPPAVPKKSAAGKPHSESSHHAFKERLAALGKLKSTEDLQVGTQSKDKEDTVQWNESKAEKSKTAERQGDHNAGEHRHSKYTDSLDGKPYPKANLSGYAGKFPGPSLPYEPGAKSLPSGSSVAKVEQETFSSRMCVTKAESPKIKAGLQPSNPDPPQVLRNYMKCAATPSQNLPQNGKNAPSPQSSPTKVQSKSPSKPGQPSSNPRAGKPIQDDRAAAQKLWSKSEDRSKLAANKKKSSAYSESLPPPPPRPMDVDEDKRAFAPGPQSAIEQKVMKGIEENVLKLQEQDRGQAAEVKQKASNGIASWFGLRKSKLPALSRKLETSKAKEDRKEWRLVSSAGRDPKAAAKKKLEVESLNISKLMEKAEDLRKALEEERAYVNGVALDRPGRGHSCEVVMNQAQGQLSVMYRGVASDNFMQQLLNRVDVRDGSSMALAHRRLSFDSKKSRPVFSQPRNGIISHAKSREDMEKGSDLVSKDDVTADESLAESMNSQHFAGCSASTHTLDSGIGTFPLPDYSGSAAGKSIPKVKPRGERDSSGSHGKPGPATKVPRKARTLERELTSLEEDCPREKELNSSALYRPAVDSRGSSTRLSSTIREDDDTFGGHMQSPPSKNWTFPNLKVSEDPTEVYLGVTEGVEPAPHGTPFRRSLKPCGPPGPCDTDPASLSLPPQVGLGRRGKGRTPSAPEVGKEAGLELVKERQDDVLSPIRPQALETPESLSDSLYDSLSSCGSQG</sequence>
<reference evidence="4" key="1">
    <citation type="submission" date="2021-01" db="EMBL/GenBank/DDBJ databases">
        <authorList>
            <person name="Zahm M."/>
            <person name="Roques C."/>
            <person name="Cabau C."/>
            <person name="Klopp C."/>
            <person name="Donnadieu C."/>
            <person name="Jouanno E."/>
            <person name="Lampietro C."/>
            <person name="Louis A."/>
            <person name="Herpin A."/>
            <person name="Echchiki A."/>
            <person name="Berthelot C."/>
            <person name="Parey E."/>
            <person name="Roest-Crollius H."/>
            <person name="Braasch I."/>
            <person name="Postlethwait J."/>
            <person name="Bobe J."/>
            <person name="Montfort J."/>
            <person name="Bouchez O."/>
            <person name="Begum T."/>
            <person name="Mejri S."/>
            <person name="Adams A."/>
            <person name="Chen W.-J."/>
            <person name="Guiguen Y."/>
        </authorList>
    </citation>
    <scope>NUCLEOTIDE SEQUENCE</scope>
    <source>
        <strain evidence="4">YG-15Mar2019-1</strain>
        <tissue evidence="4">Brain</tissue>
    </source>
</reference>